<dbReference type="AlphaFoldDB" id="A0A6M0QER3"/>
<name>A0A6M0QER3_9BACI</name>
<protein>
    <submittedName>
        <fullName evidence="1">Esterase family protein</fullName>
    </submittedName>
</protein>
<comment type="caution">
    <text evidence="1">The sequence shown here is derived from an EMBL/GenBank/DDBJ whole genome shotgun (WGS) entry which is preliminary data.</text>
</comment>
<reference evidence="1 2" key="1">
    <citation type="submission" date="2020-02" db="EMBL/GenBank/DDBJ databases">
        <title>Bacillus aquiflavi sp. nov., isolated from yellow water of strong flavor Chinese baijiu in Yibin region of China.</title>
        <authorList>
            <person name="Xie J."/>
        </authorList>
    </citation>
    <scope>NUCLEOTIDE SEQUENCE [LARGE SCALE GENOMIC DNA]</scope>
    <source>
        <strain evidence="1 2">SA4</strain>
    </source>
</reference>
<organism evidence="1 2">
    <name type="scientific">Bacillus mesophilus</name>
    <dbReference type="NCBI Taxonomy" id="1808955"/>
    <lineage>
        <taxon>Bacteria</taxon>
        <taxon>Bacillati</taxon>
        <taxon>Bacillota</taxon>
        <taxon>Bacilli</taxon>
        <taxon>Bacillales</taxon>
        <taxon>Bacillaceae</taxon>
        <taxon>Bacillus</taxon>
    </lineage>
</organism>
<dbReference type="Gene3D" id="3.40.50.1820">
    <property type="entry name" value="alpha/beta hydrolase"/>
    <property type="match status" value="1"/>
</dbReference>
<dbReference type="InterPro" id="IPR029058">
    <property type="entry name" value="AB_hydrolase_fold"/>
</dbReference>
<dbReference type="InterPro" id="IPR050583">
    <property type="entry name" value="Mycobacterial_A85_antigen"/>
</dbReference>
<keyword evidence="2" id="KW-1185">Reference proteome</keyword>
<dbReference type="Pfam" id="PF00756">
    <property type="entry name" value="Esterase"/>
    <property type="match status" value="1"/>
</dbReference>
<accession>A0A6M0QER3</accession>
<dbReference type="SUPFAM" id="SSF53474">
    <property type="entry name" value="alpha/beta-Hydrolases"/>
    <property type="match status" value="1"/>
</dbReference>
<evidence type="ECO:0000313" key="2">
    <source>
        <dbReference type="Proteomes" id="UP000481043"/>
    </source>
</evidence>
<gene>
    <name evidence="1" type="ORF">G4D63_21170</name>
</gene>
<dbReference type="PANTHER" id="PTHR48098:SF3">
    <property type="entry name" value="IRON(III) ENTEROBACTIN ESTERASE"/>
    <property type="match status" value="1"/>
</dbReference>
<dbReference type="InterPro" id="IPR000801">
    <property type="entry name" value="Esterase-like"/>
</dbReference>
<dbReference type="EMBL" id="JAAIWM010000016">
    <property type="protein sequence ID" value="NEY74210.1"/>
    <property type="molecule type" value="Genomic_DNA"/>
</dbReference>
<sequence>MHIEQFTHWSGELGREMLLKRYGHSGMPIVVFPSSGGTHSEYYDFGMIDVCHDFIESGKVQFFSLTSIDGESWLHDSKPAHDRALAHQAYDRYIISEAIPFIKHKTGWFDPMMTTGCSMGAYHALNFLLRHPDVFQTTVALSGVYDVRFFSGDYGNDPLVYENSPSDYIWNQNDGWFIDRYRSADIIICTGLGDWEQDGLPSYFTLKEAFKEKQIPAWFDEWGEDVSHDWVWWRSQMPHYLGKLFS</sequence>
<dbReference type="RefSeq" id="WP_163182074.1">
    <property type="nucleotide sequence ID" value="NZ_JAAIWM010000016.1"/>
</dbReference>
<dbReference type="PANTHER" id="PTHR48098">
    <property type="entry name" value="ENTEROCHELIN ESTERASE-RELATED"/>
    <property type="match status" value="1"/>
</dbReference>
<proteinExistence type="predicted"/>
<dbReference type="Proteomes" id="UP000481043">
    <property type="component" value="Unassembled WGS sequence"/>
</dbReference>
<evidence type="ECO:0000313" key="1">
    <source>
        <dbReference type="EMBL" id="NEY74210.1"/>
    </source>
</evidence>